<gene>
    <name evidence="15" type="ORF">SAMN02927928_3557</name>
</gene>
<dbReference type="AlphaFoldDB" id="A0A1G4TGR5"/>
<reference evidence="16" key="1">
    <citation type="submission" date="2016-10" db="EMBL/GenBank/DDBJ databases">
        <authorList>
            <person name="Varghese N."/>
            <person name="Submissions S."/>
        </authorList>
    </citation>
    <scope>NUCLEOTIDE SEQUENCE [LARGE SCALE GENOMIC DNA]</scope>
    <source>
        <strain evidence="16">CGMCC 1.3431</strain>
    </source>
</reference>
<dbReference type="InterPro" id="IPR001342">
    <property type="entry name" value="HDH_cat"/>
</dbReference>
<evidence type="ECO:0000256" key="3">
    <source>
        <dbReference type="ARBA" id="ARBA00005062"/>
    </source>
</evidence>
<dbReference type="PANTHER" id="PTHR43331:SF1">
    <property type="entry name" value="HOMOSERINE DEHYDROGENASE"/>
    <property type="match status" value="1"/>
</dbReference>
<dbReference type="GO" id="GO:0050661">
    <property type="term" value="F:NADP binding"/>
    <property type="evidence" value="ECO:0007669"/>
    <property type="project" value="InterPro"/>
</dbReference>
<dbReference type="STRING" id="260084.SAMN02927928_3557"/>
<evidence type="ECO:0000256" key="4">
    <source>
        <dbReference type="ARBA" id="ARBA00005139"/>
    </source>
</evidence>
<evidence type="ECO:0000259" key="14">
    <source>
        <dbReference type="Pfam" id="PF03447"/>
    </source>
</evidence>
<dbReference type="Gene3D" id="3.40.1160.10">
    <property type="entry name" value="Acetylglutamate kinase-like"/>
    <property type="match status" value="1"/>
</dbReference>
<dbReference type="Pfam" id="PF00742">
    <property type="entry name" value="Homoserine_dh"/>
    <property type="match status" value="1"/>
</dbReference>
<evidence type="ECO:0000313" key="15">
    <source>
        <dbReference type="EMBL" id="SCW80551.1"/>
    </source>
</evidence>
<dbReference type="EC" id="1.1.1.3" evidence="6"/>
<evidence type="ECO:0000256" key="11">
    <source>
        <dbReference type="ARBA" id="ARBA00023167"/>
    </source>
</evidence>
<evidence type="ECO:0000256" key="9">
    <source>
        <dbReference type="ARBA" id="ARBA00022697"/>
    </source>
</evidence>
<dbReference type="InterPro" id="IPR036291">
    <property type="entry name" value="NAD(P)-bd_dom_sf"/>
</dbReference>
<comment type="pathway">
    <text evidence="1">Amino-acid biosynthesis; L-methionine biosynthesis via de novo pathway; L-homoserine from L-aspartate: step 1/3.</text>
</comment>
<evidence type="ECO:0000259" key="12">
    <source>
        <dbReference type="Pfam" id="PF00696"/>
    </source>
</evidence>
<name>A0A1G4TGR5_9CAUL</name>
<dbReference type="Pfam" id="PF00696">
    <property type="entry name" value="AA_kinase"/>
    <property type="match status" value="1"/>
</dbReference>
<dbReference type="InterPro" id="IPR005106">
    <property type="entry name" value="Asp/hSer_DH_NAD-bd"/>
</dbReference>
<sequence>MSVLVVKFGGSVLTSESALQRAVSEIYRYVRDAHKVIAVVSAFKGQTDQLLRLAGSYTQASVSSATPHLVATGEMRAATLLAMACERSGIVTQFRSANEIGLIAEGEHLNANPVSIKSEVLTGDLAKVDLVVVPGYVAENAAGEPVLLGRGGSDLTAVYIAKALGVTARLIKDVDAVYDADPATVGDSAKPYESLNWEEALKIAFPVVQGKAMRFAADNGLTVQVAGLARSYETTLGTETVYRKAAVLKRPIRIAVMGAGGVGSKFLERCLEWPEMIEVDRILVRDASKRRDHPLAAKFTSDARSFVRNDVDVFVDIGTGVSPSAELLEGFLKAGVSVTSANKQAVAASADKLRAAAKASGAMLTYSASVGGGAPIIEALKRAVATGHKIKSLAGVLNGTSNFVIDQVESGKTFDAAMDEARRLGFAEPDSTADLDGTDVGAKLKLLREIAFPGQTPKHIEVGQITEDSLVIPKGKGLRYVARAYPTADGLQGSMKLEVLDADHYLVGARGEQNRAIIELDNGETWYVTGKGAGAWPTSESLLADTLQIAREMPLK</sequence>
<keyword evidence="11" id="KW-0486">Methionine biosynthesis</keyword>
<comment type="pathway">
    <text evidence="3">Amino-acid biosynthesis; L-methionine biosynthesis via de novo pathway; L-homoserine from L-aspartate: step 3/3.</text>
</comment>
<dbReference type="Gene3D" id="3.40.50.720">
    <property type="entry name" value="NAD(P)-binding Rossmann-like Domain"/>
    <property type="match status" value="1"/>
</dbReference>
<evidence type="ECO:0000256" key="2">
    <source>
        <dbReference type="ARBA" id="ARBA00005056"/>
    </source>
</evidence>
<dbReference type="RefSeq" id="WP_090650491.1">
    <property type="nucleotide sequence ID" value="NZ_CBCRYE010000002.1"/>
</dbReference>
<dbReference type="InterPro" id="IPR036393">
    <property type="entry name" value="AceGlu_kinase-like_sf"/>
</dbReference>
<evidence type="ECO:0000256" key="5">
    <source>
        <dbReference type="ARBA" id="ARBA00006753"/>
    </source>
</evidence>
<dbReference type="Proteomes" id="UP000199150">
    <property type="component" value="Unassembled WGS sequence"/>
</dbReference>
<dbReference type="GO" id="GO:0009086">
    <property type="term" value="P:methionine biosynthetic process"/>
    <property type="evidence" value="ECO:0007669"/>
    <property type="project" value="UniProtKB-KW"/>
</dbReference>
<dbReference type="Pfam" id="PF03447">
    <property type="entry name" value="NAD_binding_3"/>
    <property type="match status" value="1"/>
</dbReference>
<dbReference type="GO" id="GO:0009088">
    <property type="term" value="P:threonine biosynthetic process"/>
    <property type="evidence" value="ECO:0007669"/>
    <property type="project" value="UniProtKB-UniPathway"/>
</dbReference>
<proteinExistence type="inferred from homology"/>
<evidence type="ECO:0000256" key="8">
    <source>
        <dbReference type="ARBA" id="ARBA00022605"/>
    </source>
</evidence>
<evidence type="ECO:0000259" key="13">
    <source>
        <dbReference type="Pfam" id="PF00742"/>
    </source>
</evidence>
<feature type="domain" description="Homoserine dehydrogenase catalytic" evidence="13">
    <location>
        <begin position="375"/>
        <end position="547"/>
    </location>
</feature>
<dbReference type="Gene3D" id="3.30.360.10">
    <property type="entry name" value="Dihydrodipicolinate Reductase, domain 2"/>
    <property type="match status" value="1"/>
</dbReference>
<feature type="domain" description="Aspartate/glutamate/uridylate kinase" evidence="12">
    <location>
        <begin position="3"/>
        <end position="202"/>
    </location>
</feature>
<dbReference type="UniPathway" id="UPA00050">
    <property type="reaction ID" value="UER00063"/>
</dbReference>
<feature type="domain" description="Aspartate/homoserine dehydrogenase NAD-binding" evidence="14">
    <location>
        <begin position="258"/>
        <end position="366"/>
    </location>
</feature>
<evidence type="ECO:0000313" key="16">
    <source>
        <dbReference type="Proteomes" id="UP000199150"/>
    </source>
</evidence>
<dbReference type="EMBL" id="FMTS01000008">
    <property type="protein sequence ID" value="SCW80551.1"/>
    <property type="molecule type" value="Genomic_DNA"/>
</dbReference>
<dbReference type="UniPathway" id="UPA00051">
    <property type="reaction ID" value="UER00465"/>
</dbReference>
<dbReference type="SUPFAM" id="SSF51735">
    <property type="entry name" value="NAD(P)-binding Rossmann-fold domains"/>
    <property type="match status" value="1"/>
</dbReference>
<evidence type="ECO:0000256" key="1">
    <source>
        <dbReference type="ARBA" id="ARBA00004986"/>
    </source>
</evidence>
<evidence type="ECO:0000256" key="10">
    <source>
        <dbReference type="ARBA" id="ARBA00023002"/>
    </source>
</evidence>
<dbReference type="GO" id="GO:0004412">
    <property type="term" value="F:homoserine dehydrogenase activity"/>
    <property type="evidence" value="ECO:0007669"/>
    <property type="project" value="UniProtKB-EC"/>
</dbReference>
<keyword evidence="9" id="KW-0791">Threonine biosynthesis</keyword>
<dbReference type="PANTHER" id="PTHR43331">
    <property type="entry name" value="HOMOSERINE DEHYDROGENASE"/>
    <property type="match status" value="1"/>
</dbReference>
<evidence type="ECO:0000256" key="6">
    <source>
        <dbReference type="ARBA" id="ARBA00013213"/>
    </source>
</evidence>
<comment type="similarity">
    <text evidence="5">Belongs to the homoserine dehydrogenase family.</text>
</comment>
<dbReference type="SUPFAM" id="SSF53633">
    <property type="entry name" value="Carbamate kinase-like"/>
    <property type="match status" value="1"/>
</dbReference>
<accession>A0A1G4TGR5</accession>
<keyword evidence="16" id="KW-1185">Reference proteome</keyword>
<dbReference type="InterPro" id="IPR001048">
    <property type="entry name" value="Asp/Glu/Uridylate_kinase"/>
</dbReference>
<comment type="pathway">
    <text evidence="4">Amino-acid biosynthesis; L-threonine biosynthesis; L-threonine from L-aspartate: step 1/5.</text>
</comment>
<organism evidence="15 16">
    <name type="scientific">Asticcacaulis taihuensis</name>
    <dbReference type="NCBI Taxonomy" id="260084"/>
    <lineage>
        <taxon>Bacteria</taxon>
        <taxon>Pseudomonadati</taxon>
        <taxon>Pseudomonadota</taxon>
        <taxon>Alphaproteobacteria</taxon>
        <taxon>Caulobacterales</taxon>
        <taxon>Caulobacteraceae</taxon>
        <taxon>Asticcacaulis</taxon>
    </lineage>
</organism>
<protein>
    <recommendedName>
        <fullName evidence="7">Homoserine dehydrogenase</fullName>
        <ecNumber evidence="6">1.1.1.3</ecNumber>
    </recommendedName>
</protein>
<evidence type="ECO:0000256" key="7">
    <source>
        <dbReference type="ARBA" id="ARBA00013376"/>
    </source>
</evidence>
<keyword evidence="10" id="KW-0560">Oxidoreductase</keyword>
<comment type="pathway">
    <text evidence="2">Amino-acid biosynthesis; L-threonine biosynthesis; L-threonine from L-aspartate: step 3/5.</text>
</comment>
<keyword evidence="8" id="KW-0028">Amino-acid biosynthesis</keyword>
<dbReference type="OrthoDB" id="9808167at2"/>
<dbReference type="SUPFAM" id="SSF55347">
    <property type="entry name" value="Glyceraldehyde-3-phosphate dehydrogenase-like, C-terminal domain"/>
    <property type="match status" value="1"/>
</dbReference>